<dbReference type="InterPro" id="IPR053151">
    <property type="entry name" value="RNase_H-like"/>
</dbReference>
<dbReference type="Pfam" id="PF13456">
    <property type="entry name" value="RVT_3"/>
    <property type="match status" value="1"/>
</dbReference>
<dbReference type="EMBL" id="JAYMYS010000033">
    <property type="protein sequence ID" value="KAK7376154.1"/>
    <property type="molecule type" value="Genomic_DNA"/>
</dbReference>
<dbReference type="PANTHER" id="PTHR47723">
    <property type="entry name" value="OS05G0353850 PROTEIN"/>
    <property type="match status" value="1"/>
</dbReference>
<dbReference type="InterPro" id="IPR000571">
    <property type="entry name" value="Znf_CCCH"/>
</dbReference>
<dbReference type="CDD" id="cd06222">
    <property type="entry name" value="RNase_H_like"/>
    <property type="match status" value="1"/>
</dbReference>
<dbReference type="PANTHER" id="PTHR47723:SF19">
    <property type="entry name" value="POLYNUCLEOTIDYL TRANSFERASE, RIBONUCLEASE H-LIKE SUPERFAMILY PROTEIN"/>
    <property type="match status" value="1"/>
</dbReference>
<evidence type="ECO:0000313" key="3">
    <source>
        <dbReference type="EMBL" id="KAK7376154.1"/>
    </source>
</evidence>
<dbReference type="SUPFAM" id="SSF53098">
    <property type="entry name" value="Ribonuclease H-like"/>
    <property type="match status" value="1"/>
</dbReference>
<dbReference type="InterPro" id="IPR002156">
    <property type="entry name" value="RNaseH_domain"/>
</dbReference>
<comment type="caution">
    <text evidence="3">The sequence shown here is derived from an EMBL/GenBank/DDBJ whole genome shotgun (WGS) entry which is preliminary data.</text>
</comment>
<keyword evidence="1" id="KW-0479">Metal-binding</keyword>
<feature type="domain" description="C3H1-type" evidence="2">
    <location>
        <begin position="9"/>
        <end position="36"/>
    </location>
</feature>
<protein>
    <recommendedName>
        <fullName evidence="2">C3H1-type domain-containing protein</fullName>
    </recommendedName>
</protein>
<evidence type="ECO:0000313" key="4">
    <source>
        <dbReference type="Proteomes" id="UP001386955"/>
    </source>
</evidence>
<dbReference type="Gene3D" id="3.30.420.10">
    <property type="entry name" value="Ribonuclease H-like superfamily/Ribonuclease H"/>
    <property type="match status" value="1"/>
</dbReference>
<gene>
    <name evidence="3" type="ORF">VNO78_35008</name>
</gene>
<dbReference type="Proteomes" id="UP001386955">
    <property type="component" value="Unassembled WGS sequence"/>
</dbReference>
<dbReference type="GO" id="GO:0004523">
    <property type="term" value="F:RNA-DNA hybrid ribonuclease activity"/>
    <property type="evidence" value="ECO:0007669"/>
    <property type="project" value="InterPro"/>
</dbReference>
<evidence type="ECO:0000259" key="2">
    <source>
        <dbReference type="PROSITE" id="PS50103"/>
    </source>
</evidence>
<keyword evidence="1" id="KW-0862">Zinc</keyword>
<feature type="zinc finger region" description="C3H1-type" evidence="1">
    <location>
        <begin position="9"/>
        <end position="36"/>
    </location>
</feature>
<proteinExistence type="predicted"/>
<sequence>MCVSKAPKRSSSRICIHWANGNCMYGEDCWNLHSWNDGISTKLQGKNPNAMRFVWWTAPPPDFVKINCDGAFSTCHGSKASAGGVVRDWEGKFVVGFSHLLNNCETVVEAELLAIKIGIQVTISKGFKKLVVESDSYSAIQLINDGVFTCHPYPALVSSILDIANTADAVCYNHVFRETNSVADGFARHGLSLSPNSDVQLFSCPPAFSLRSLRADEAGEIYSR</sequence>
<dbReference type="PROSITE" id="PS50103">
    <property type="entry name" value="ZF_C3H1"/>
    <property type="match status" value="1"/>
</dbReference>
<dbReference type="AlphaFoldDB" id="A0AAN9NMQ2"/>
<organism evidence="3 4">
    <name type="scientific">Psophocarpus tetragonolobus</name>
    <name type="common">Winged bean</name>
    <name type="synonym">Dolichos tetragonolobus</name>
    <dbReference type="NCBI Taxonomy" id="3891"/>
    <lineage>
        <taxon>Eukaryota</taxon>
        <taxon>Viridiplantae</taxon>
        <taxon>Streptophyta</taxon>
        <taxon>Embryophyta</taxon>
        <taxon>Tracheophyta</taxon>
        <taxon>Spermatophyta</taxon>
        <taxon>Magnoliopsida</taxon>
        <taxon>eudicotyledons</taxon>
        <taxon>Gunneridae</taxon>
        <taxon>Pentapetalae</taxon>
        <taxon>rosids</taxon>
        <taxon>fabids</taxon>
        <taxon>Fabales</taxon>
        <taxon>Fabaceae</taxon>
        <taxon>Papilionoideae</taxon>
        <taxon>50 kb inversion clade</taxon>
        <taxon>NPAAA clade</taxon>
        <taxon>indigoferoid/millettioid clade</taxon>
        <taxon>Phaseoleae</taxon>
        <taxon>Psophocarpus</taxon>
    </lineage>
</organism>
<reference evidence="3 4" key="1">
    <citation type="submission" date="2024-01" db="EMBL/GenBank/DDBJ databases">
        <title>The genomes of 5 underutilized Papilionoideae crops provide insights into root nodulation and disease resistanc.</title>
        <authorList>
            <person name="Jiang F."/>
        </authorList>
    </citation>
    <scope>NUCLEOTIDE SEQUENCE [LARGE SCALE GENOMIC DNA]</scope>
    <source>
        <strain evidence="3">DUOXIRENSHENG_FW03</strain>
        <tissue evidence="3">Leaves</tissue>
    </source>
</reference>
<accession>A0AAN9NMQ2</accession>
<dbReference type="InterPro" id="IPR044730">
    <property type="entry name" value="RNase_H-like_dom_plant"/>
</dbReference>
<evidence type="ECO:0000256" key="1">
    <source>
        <dbReference type="PROSITE-ProRule" id="PRU00723"/>
    </source>
</evidence>
<dbReference type="SMART" id="SM00356">
    <property type="entry name" value="ZnF_C3H1"/>
    <property type="match status" value="1"/>
</dbReference>
<keyword evidence="1" id="KW-0863">Zinc-finger</keyword>
<dbReference type="InterPro" id="IPR012337">
    <property type="entry name" value="RNaseH-like_sf"/>
</dbReference>
<dbReference type="GO" id="GO:0003676">
    <property type="term" value="F:nucleic acid binding"/>
    <property type="evidence" value="ECO:0007669"/>
    <property type="project" value="InterPro"/>
</dbReference>
<name>A0AAN9NMQ2_PSOTE</name>
<dbReference type="GO" id="GO:0008270">
    <property type="term" value="F:zinc ion binding"/>
    <property type="evidence" value="ECO:0007669"/>
    <property type="project" value="UniProtKB-KW"/>
</dbReference>
<dbReference type="InterPro" id="IPR036397">
    <property type="entry name" value="RNaseH_sf"/>
</dbReference>
<keyword evidence="4" id="KW-1185">Reference proteome</keyword>